<keyword evidence="4" id="KW-1185">Reference proteome</keyword>
<evidence type="ECO:0000256" key="2">
    <source>
        <dbReference type="SAM" id="Phobius"/>
    </source>
</evidence>
<feature type="transmembrane region" description="Helical" evidence="2">
    <location>
        <begin position="105"/>
        <end position="126"/>
    </location>
</feature>
<reference evidence="3 4" key="1">
    <citation type="journal article" date="2017" name="Curr. Biol.">
        <title>The Evolution of Venom by Co-option of Single-Copy Genes.</title>
        <authorList>
            <person name="Martinson E.O."/>
            <person name="Mrinalini"/>
            <person name="Kelkar Y.D."/>
            <person name="Chang C.H."/>
            <person name="Werren J.H."/>
        </authorList>
    </citation>
    <scope>NUCLEOTIDE SEQUENCE [LARGE SCALE GENOMIC DNA]</scope>
    <source>
        <strain evidence="3 4">Alberta</strain>
        <tissue evidence="3">Whole body</tissue>
    </source>
</reference>
<protein>
    <submittedName>
        <fullName evidence="3">Uncharacterized protein</fullName>
    </submittedName>
</protein>
<sequence length="137" mass="15398">MSTPYKKFAGNTDRHQEYLNTPSAPPAYNEISPKHSAYNMPPPQQHHLQGYTIPVPQPPPFIVQVEQQPMTPSTSPQQSVVVVNSEREDTVAVEKPWCGLCCQRFYSVFIIFMIIVGFSSLVGRLLQAKSNGPRLQK</sequence>
<keyword evidence="2" id="KW-1133">Transmembrane helix</keyword>
<proteinExistence type="predicted"/>
<comment type="caution">
    <text evidence="3">The sequence shown here is derived from an EMBL/GenBank/DDBJ whole genome shotgun (WGS) entry which is preliminary data.</text>
</comment>
<evidence type="ECO:0000256" key="1">
    <source>
        <dbReference type="SAM" id="MobiDB-lite"/>
    </source>
</evidence>
<organism evidence="3 4">
    <name type="scientific">Trichomalopsis sarcophagae</name>
    <dbReference type="NCBI Taxonomy" id="543379"/>
    <lineage>
        <taxon>Eukaryota</taxon>
        <taxon>Metazoa</taxon>
        <taxon>Ecdysozoa</taxon>
        <taxon>Arthropoda</taxon>
        <taxon>Hexapoda</taxon>
        <taxon>Insecta</taxon>
        <taxon>Pterygota</taxon>
        <taxon>Neoptera</taxon>
        <taxon>Endopterygota</taxon>
        <taxon>Hymenoptera</taxon>
        <taxon>Apocrita</taxon>
        <taxon>Proctotrupomorpha</taxon>
        <taxon>Chalcidoidea</taxon>
        <taxon>Pteromalidae</taxon>
        <taxon>Pteromalinae</taxon>
        <taxon>Trichomalopsis</taxon>
    </lineage>
</organism>
<accession>A0A232F8K0</accession>
<gene>
    <name evidence="3" type="ORF">TSAR_005160</name>
</gene>
<dbReference type="AlphaFoldDB" id="A0A232F8K0"/>
<dbReference type="Proteomes" id="UP000215335">
    <property type="component" value="Unassembled WGS sequence"/>
</dbReference>
<name>A0A232F8K0_9HYME</name>
<keyword evidence="2" id="KW-0472">Membrane</keyword>
<dbReference type="EMBL" id="NNAY01000722">
    <property type="protein sequence ID" value="OXU26798.1"/>
    <property type="molecule type" value="Genomic_DNA"/>
</dbReference>
<evidence type="ECO:0000313" key="3">
    <source>
        <dbReference type="EMBL" id="OXU26798.1"/>
    </source>
</evidence>
<feature type="region of interest" description="Disordered" evidence="1">
    <location>
        <begin position="1"/>
        <end position="47"/>
    </location>
</feature>
<evidence type="ECO:0000313" key="4">
    <source>
        <dbReference type="Proteomes" id="UP000215335"/>
    </source>
</evidence>
<keyword evidence="2" id="KW-0812">Transmembrane</keyword>